<comment type="caution">
    <text evidence="1">The sequence shown here is derived from an EMBL/GenBank/DDBJ whole genome shotgun (WGS) entry which is preliminary data.</text>
</comment>
<accession>A0ABQ6Y028</accession>
<evidence type="ECO:0000313" key="1">
    <source>
        <dbReference type="EMBL" id="KAF0651303.1"/>
    </source>
</evidence>
<proteinExistence type="predicted"/>
<protein>
    <submittedName>
        <fullName evidence="1">Uncharacterized protein</fullName>
    </submittedName>
</protein>
<dbReference type="Proteomes" id="UP000731519">
    <property type="component" value="Unassembled WGS sequence"/>
</dbReference>
<organism evidence="1 2">
    <name type="scientific">Streptomyces fradiae ATCC 10745 = DSM 40063</name>
    <dbReference type="NCBI Taxonomy" id="1319510"/>
    <lineage>
        <taxon>Bacteria</taxon>
        <taxon>Bacillati</taxon>
        <taxon>Actinomycetota</taxon>
        <taxon>Actinomycetes</taxon>
        <taxon>Kitasatosporales</taxon>
        <taxon>Streptomycetaceae</taxon>
        <taxon>Streptomyces</taxon>
    </lineage>
</organism>
<dbReference type="EMBL" id="ASYR01000004">
    <property type="protein sequence ID" value="KAF0651303.1"/>
    <property type="molecule type" value="Genomic_DNA"/>
</dbReference>
<evidence type="ECO:0000313" key="2">
    <source>
        <dbReference type="Proteomes" id="UP000731519"/>
    </source>
</evidence>
<keyword evidence="2" id="KW-1185">Reference proteome</keyword>
<sequence>MTTVMTTAESAARRTVCGEGVQRRAIEARGVNTDLS</sequence>
<reference evidence="1 2" key="1">
    <citation type="submission" date="2013-05" db="EMBL/GenBank/DDBJ databases">
        <title>Genome Sequence of Streptomyces fradiae.</title>
        <authorList>
            <person name="Kirby R."/>
        </authorList>
    </citation>
    <scope>NUCLEOTIDE SEQUENCE [LARGE SCALE GENOMIC DNA]</scope>
    <source>
        <strain evidence="1 2">ATCC 10745</strain>
    </source>
</reference>
<gene>
    <name evidence="1" type="ORF">K701_04020</name>
</gene>
<name>A0ABQ6Y028_STRFR</name>